<dbReference type="InterPro" id="IPR006162">
    <property type="entry name" value="Ppantetheine_attach_site"/>
</dbReference>
<dbReference type="InterPro" id="IPR036736">
    <property type="entry name" value="ACP-like_sf"/>
</dbReference>
<evidence type="ECO:0000256" key="2">
    <source>
        <dbReference type="ARBA" id="ARBA00022553"/>
    </source>
</evidence>
<dbReference type="RefSeq" id="WP_194291125.1">
    <property type="nucleotide sequence ID" value="NZ_WEGI01000023.1"/>
</dbReference>
<dbReference type="SUPFAM" id="SSF47336">
    <property type="entry name" value="ACP-like"/>
    <property type="match status" value="1"/>
</dbReference>
<dbReference type="PROSITE" id="PS00012">
    <property type="entry name" value="PHOSPHOPANTETHEINE"/>
    <property type="match status" value="1"/>
</dbReference>
<dbReference type="InterPro" id="IPR009081">
    <property type="entry name" value="PP-bd_ACP"/>
</dbReference>
<proteinExistence type="predicted"/>
<dbReference type="Gene3D" id="1.10.1200.10">
    <property type="entry name" value="ACP-like"/>
    <property type="match status" value="1"/>
</dbReference>
<evidence type="ECO:0000259" key="3">
    <source>
        <dbReference type="PROSITE" id="PS50075"/>
    </source>
</evidence>
<accession>A0A7K0E0X4</accession>
<reference evidence="4 5" key="1">
    <citation type="submission" date="2019-10" db="EMBL/GenBank/DDBJ databases">
        <title>Nocardia macrotermitis sp. nov. and Nocardia aurantia sp. nov., isolated from the gut of fungus growing-termite Macrotermes natalensis.</title>
        <authorList>
            <person name="Benndorf R."/>
            <person name="Schwitalla J."/>
            <person name="Martin K."/>
            <person name="De Beer W."/>
            <person name="Kaster A.-K."/>
            <person name="Vollmers J."/>
            <person name="Poulsen M."/>
            <person name="Beemelmanns C."/>
        </authorList>
    </citation>
    <scope>NUCLEOTIDE SEQUENCE [LARGE SCALE GENOMIC DNA]</scope>
    <source>
        <strain evidence="4 5">RB56</strain>
    </source>
</reference>
<dbReference type="EMBL" id="WEGI01000023">
    <property type="protein sequence ID" value="MQY31740.1"/>
    <property type="molecule type" value="Genomic_DNA"/>
</dbReference>
<protein>
    <submittedName>
        <fullName evidence="4">Acyl carrier protein</fullName>
    </submittedName>
</protein>
<keyword evidence="2" id="KW-0597">Phosphoprotein</keyword>
<sequence>MTRNIAGQVDPDELKKLVARVLEVPAAEIADHADFADELGVDSLLQLELATRLETHYHVTIPATEVLSLTSLANVRQLIDRLLSVEPTGADPTLRSGGTT</sequence>
<dbReference type="SMART" id="SM01294">
    <property type="entry name" value="PKS_PP_betabranch"/>
    <property type="match status" value="1"/>
</dbReference>
<organism evidence="4 5">
    <name type="scientific">Nocardia aurantia</name>
    <dbReference type="NCBI Taxonomy" id="2585199"/>
    <lineage>
        <taxon>Bacteria</taxon>
        <taxon>Bacillati</taxon>
        <taxon>Actinomycetota</taxon>
        <taxon>Actinomycetes</taxon>
        <taxon>Mycobacteriales</taxon>
        <taxon>Nocardiaceae</taxon>
        <taxon>Nocardia</taxon>
    </lineage>
</organism>
<comment type="caution">
    <text evidence="4">The sequence shown here is derived from an EMBL/GenBank/DDBJ whole genome shotgun (WGS) entry which is preliminary data.</text>
</comment>
<gene>
    <name evidence="4" type="primary">acpP_4</name>
    <name evidence="4" type="ORF">NRB56_73500</name>
</gene>
<evidence type="ECO:0000313" key="5">
    <source>
        <dbReference type="Proteomes" id="UP000431401"/>
    </source>
</evidence>
<dbReference type="Proteomes" id="UP000431401">
    <property type="component" value="Unassembled WGS sequence"/>
</dbReference>
<evidence type="ECO:0000313" key="4">
    <source>
        <dbReference type="EMBL" id="MQY31740.1"/>
    </source>
</evidence>
<evidence type="ECO:0000256" key="1">
    <source>
        <dbReference type="ARBA" id="ARBA00022450"/>
    </source>
</evidence>
<dbReference type="AlphaFoldDB" id="A0A7K0E0X4"/>
<dbReference type="PROSITE" id="PS50075">
    <property type="entry name" value="CARRIER"/>
    <property type="match status" value="1"/>
</dbReference>
<feature type="domain" description="Carrier" evidence="3">
    <location>
        <begin position="8"/>
        <end position="83"/>
    </location>
</feature>
<keyword evidence="1" id="KW-0596">Phosphopantetheine</keyword>
<keyword evidence="5" id="KW-1185">Reference proteome</keyword>
<name>A0A7K0E0X4_9NOCA</name>
<dbReference type="Pfam" id="PF00550">
    <property type="entry name" value="PP-binding"/>
    <property type="match status" value="1"/>
</dbReference>